<evidence type="ECO:0000256" key="3">
    <source>
        <dbReference type="ARBA" id="ARBA00022989"/>
    </source>
</evidence>
<name>A0ABU3QLM0_9ACTN</name>
<feature type="transmembrane region" description="Helical" evidence="5">
    <location>
        <begin position="188"/>
        <end position="206"/>
    </location>
</feature>
<keyword evidence="7" id="KW-1185">Reference proteome</keyword>
<sequence length="280" mass="31269">MQQTSNAGVQNTQEKAVSLRDLFSIRWYIEQTKGWNPISYWLIVIAAIGNIYISFFMGHPVSWVTFVTYAASILSIWTIGGITNSRPVNGVGGILSAILYIIAALVAKNPADAILQGFYILVLDLPVLTMPAWSKDVEKKIRFIHETDIRGEKHGKKFWYPVLAIVGIGLFALAYWFETQVLHTPRPISDSLVLGSGAVGAILTTFRFGEAFAFWLIQGALQVILWGHTALSGDANWVLFFTYMLFLVNDLVGVFASKWFHHSEETKQIVAQNEAEKLAQ</sequence>
<feature type="transmembrane region" description="Helical" evidence="5">
    <location>
        <begin position="158"/>
        <end position="176"/>
    </location>
</feature>
<evidence type="ECO:0000256" key="4">
    <source>
        <dbReference type="ARBA" id="ARBA00023136"/>
    </source>
</evidence>
<feature type="transmembrane region" description="Helical" evidence="5">
    <location>
        <begin position="113"/>
        <end position="133"/>
    </location>
</feature>
<dbReference type="EMBL" id="JAWCTQ010000016">
    <property type="protein sequence ID" value="MDT9683353.1"/>
    <property type="molecule type" value="Genomic_DNA"/>
</dbReference>
<dbReference type="NCBIfam" id="TIGR01528">
    <property type="entry name" value="NMN_trans_PnuC"/>
    <property type="match status" value="1"/>
</dbReference>
<feature type="transmembrane region" description="Helical" evidence="5">
    <location>
        <begin position="237"/>
        <end position="257"/>
    </location>
</feature>
<dbReference type="Proteomes" id="UP001250181">
    <property type="component" value="Unassembled WGS sequence"/>
</dbReference>
<proteinExistence type="predicted"/>
<dbReference type="RefSeq" id="WP_315878427.1">
    <property type="nucleotide sequence ID" value="NZ_JAWCTQ010000016.1"/>
</dbReference>
<dbReference type="InterPro" id="IPR006419">
    <property type="entry name" value="NMN_transpt_PnuC"/>
</dbReference>
<evidence type="ECO:0000256" key="1">
    <source>
        <dbReference type="ARBA" id="ARBA00004141"/>
    </source>
</evidence>
<evidence type="ECO:0000313" key="6">
    <source>
        <dbReference type="EMBL" id="MDT9683353.1"/>
    </source>
</evidence>
<feature type="transmembrane region" description="Helical" evidence="5">
    <location>
        <begin position="63"/>
        <end position="83"/>
    </location>
</feature>
<gene>
    <name evidence="6" type="primary">pnuC</name>
    <name evidence="6" type="ORF">RND61_14905</name>
</gene>
<comment type="subcellular location">
    <subcellularLocation>
        <location evidence="1">Membrane</location>
        <topology evidence="1">Multi-pass membrane protein</topology>
    </subcellularLocation>
</comment>
<keyword evidence="3 5" id="KW-1133">Transmembrane helix</keyword>
<keyword evidence="4 5" id="KW-0472">Membrane</keyword>
<comment type="caution">
    <text evidence="6">The sequence shown here is derived from an EMBL/GenBank/DDBJ whole genome shotgun (WGS) entry which is preliminary data.</text>
</comment>
<keyword evidence="2 5" id="KW-0812">Transmembrane</keyword>
<reference evidence="6 7" key="1">
    <citation type="submission" date="2023-09" db="EMBL/GenBank/DDBJ databases">
        <title>Streptomyces sp. nov.: A antagonism against Alternaria gaisen Producing Streptochlin, Isolated from Tamarix root soil.</title>
        <authorList>
            <person name="Chen Y."/>
        </authorList>
    </citation>
    <scope>NUCLEOTIDE SEQUENCE [LARGE SCALE GENOMIC DNA]</scope>
    <source>
        <strain evidence="6 7">TRM76323</strain>
    </source>
</reference>
<evidence type="ECO:0000256" key="2">
    <source>
        <dbReference type="ARBA" id="ARBA00022692"/>
    </source>
</evidence>
<organism evidence="6 7">
    <name type="scientific">Streptomyces tamarix</name>
    <dbReference type="NCBI Taxonomy" id="3078565"/>
    <lineage>
        <taxon>Bacteria</taxon>
        <taxon>Bacillati</taxon>
        <taxon>Actinomycetota</taxon>
        <taxon>Actinomycetes</taxon>
        <taxon>Kitasatosporales</taxon>
        <taxon>Streptomycetaceae</taxon>
        <taxon>Streptomyces</taxon>
    </lineage>
</organism>
<protein>
    <submittedName>
        <fullName evidence="6">Nicotinamide riboside transporter PnuC</fullName>
    </submittedName>
</protein>
<accession>A0ABU3QLM0</accession>
<evidence type="ECO:0000313" key="7">
    <source>
        <dbReference type="Proteomes" id="UP001250181"/>
    </source>
</evidence>
<feature type="transmembrane region" description="Helical" evidence="5">
    <location>
        <begin position="38"/>
        <end position="57"/>
    </location>
</feature>
<feature type="transmembrane region" description="Helical" evidence="5">
    <location>
        <begin position="90"/>
        <end position="107"/>
    </location>
</feature>
<dbReference type="Pfam" id="PF04973">
    <property type="entry name" value="NMN_transporter"/>
    <property type="match status" value="1"/>
</dbReference>
<evidence type="ECO:0000256" key="5">
    <source>
        <dbReference type="SAM" id="Phobius"/>
    </source>
</evidence>